<protein>
    <submittedName>
        <fullName evidence="1">Uncharacterized protein</fullName>
    </submittedName>
</protein>
<organism evidence="1 2">
    <name type="scientific">Sphagnum jensenii</name>
    <dbReference type="NCBI Taxonomy" id="128206"/>
    <lineage>
        <taxon>Eukaryota</taxon>
        <taxon>Viridiplantae</taxon>
        <taxon>Streptophyta</taxon>
        <taxon>Embryophyta</taxon>
        <taxon>Bryophyta</taxon>
        <taxon>Sphagnophytina</taxon>
        <taxon>Sphagnopsida</taxon>
        <taxon>Sphagnales</taxon>
        <taxon>Sphagnaceae</taxon>
        <taxon>Sphagnum</taxon>
    </lineage>
</organism>
<proteinExistence type="predicted"/>
<gene>
    <name evidence="1" type="ORF">CSSPJE1EN2_LOCUS11243</name>
</gene>
<accession>A0ABP1B076</accession>
<evidence type="ECO:0000313" key="2">
    <source>
        <dbReference type="Proteomes" id="UP001497522"/>
    </source>
</evidence>
<sequence length="71" mass="8205">MPSRQATVRAEGFTIGQQDPVLKHGIQGQAHKKRAVRTGVGNNIWGAWTMYCGNLWERFELSRPRRRSVRR</sequence>
<dbReference type="Proteomes" id="UP001497522">
    <property type="component" value="Chromosome 18"/>
</dbReference>
<name>A0ABP1B076_9BRYO</name>
<reference evidence="1" key="1">
    <citation type="submission" date="2024-03" db="EMBL/GenBank/DDBJ databases">
        <authorList>
            <consortium name="ELIXIR-Norway"/>
            <consortium name="Elixir Norway"/>
        </authorList>
    </citation>
    <scope>NUCLEOTIDE SEQUENCE</scope>
</reference>
<evidence type="ECO:0000313" key="1">
    <source>
        <dbReference type="EMBL" id="CAK9868249.1"/>
    </source>
</evidence>
<keyword evidence="2" id="KW-1185">Reference proteome</keyword>
<dbReference type="EMBL" id="OZ023719">
    <property type="protein sequence ID" value="CAK9868249.1"/>
    <property type="molecule type" value="Genomic_DNA"/>
</dbReference>